<comment type="caution">
    <text evidence="18">The sequence shown here is derived from an EMBL/GenBank/DDBJ whole genome shotgun (WGS) entry which is preliminary data.</text>
</comment>
<dbReference type="RefSeq" id="WP_319844522.1">
    <property type="nucleotide sequence ID" value="NZ_JAXAFJ010000005.1"/>
</dbReference>
<dbReference type="InterPro" id="IPR005467">
    <property type="entry name" value="His_kinase_dom"/>
</dbReference>
<dbReference type="PANTHER" id="PTHR44936">
    <property type="entry name" value="SENSOR PROTEIN CREC"/>
    <property type="match status" value="1"/>
</dbReference>
<dbReference type="GO" id="GO:0005524">
    <property type="term" value="F:ATP binding"/>
    <property type="evidence" value="ECO:0007669"/>
    <property type="project" value="UniProtKB-KW"/>
</dbReference>
<dbReference type="InterPro" id="IPR050980">
    <property type="entry name" value="2C_sensor_his_kinase"/>
</dbReference>
<keyword evidence="19" id="KW-1185">Reference proteome</keyword>
<keyword evidence="8 15" id="KW-0812">Transmembrane</keyword>
<keyword evidence="4" id="KW-1003">Cell membrane</keyword>
<evidence type="ECO:0000256" key="10">
    <source>
        <dbReference type="ARBA" id="ARBA00022777"/>
    </source>
</evidence>
<evidence type="ECO:0000256" key="3">
    <source>
        <dbReference type="ARBA" id="ARBA00012438"/>
    </source>
</evidence>
<dbReference type="PROSITE" id="PS50109">
    <property type="entry name" value="HIS_KIN"/>
    <property type="match status" value="1"/>
</dbReference>
<dbReference type="Gene3D" id="1.10.287.130">
    <property type="match status" value="1"/>
</dbReference>
<keyword evidence="12 15" id="KW-1133">Transmembrane helix</keyword>
<evidence type="ECO:0000256" key="4">
    <source>
        <dbReference type="ARBA" id="ARBA00022475"/>
    </source>
</evidence>
<gene>
    <name evidence="18" type="ORF">SCD90_09970</name>
</gene>
<evidence type="ECO:0000313" key="18">
    <source>
        <dbReference type="EMBL" id="MDX6806392.1"/>
    </source>
</evidence>
<keyword evidence="7" id="KW-0808">Transferase</keyword>
<evidence type="ECO:0000259" key="16">
    <source>
        <dbReference type="PROSITE" id="PS50109"/>
    </source>
</evidence>
<dbReference type="InterPro" id="IPR003660">
    <property type="entry name" value="HAMP_dom"/>
</dbReference>
<accession>A0ABU4RNI3</accession>
<keyword evidence="13" id="KW-0902">Two-component regulatory system</keyword>
<evidence type="ECO:0000256" key="5">
    <source>
        <dbReference type="ARBA" id="ARBA00022519"/>
    </source>
</evidence>
<feature type="transmembrane region" description="Helical" evidence="15">
    <location>
        <begin position="177"/>
        <end position="197"/>
    </location>
</feature>
<reference evidence="18 19" key="1">
    <citation type="submission" date="2023-11" db="EMBL/GenBank/DDBJ databases">
        <authorList>
            <person name="Bao R."/>
        </authorList>
    </citation>
    <scope>NUCLEOTIDE SEQUENCE [LARGE SCALE GENOMIC DNA]</scope>
    <source>
        <strain evidence="18 19">PJ23</strain>
    </source>
</reference>
<dbReference type="PROSITE" id="PS50885">
    <property type="entry name" value="HAMP"/>
    <property type="match status" value="1"/>
</dbReference>
<dbReference type="EMBL" id="JAXAFJ010000005">
    <property type="protein sequence ID" value="MDX6806392.1"/>
    <property type="molecule type" value="Genomic_DNA"/>
</dbReference>
<dbReference type="InterPro" id="IPR003594">
    <property type="entry name" value="HATPase_dom"/>
</dbReference>
<dbReference type="Pfam" id="PF00672">
    <property type="entry name" value="HAMP"/>
    <property type="match status" value="1"/>
</dbReference>
<evidence type="ECO:0000313" key="19">
    <source>
        <dbReference type="Proteomes" id="UP001274321"/>
    </source>
</evidence>
<dbReference type="InterPro" id="IPR036890">
    <property type="entry name" value="HATPase_C_sf"/>
</dbReference>
<comment type="subcellular location">
    <subcellularLocation>
        <location evidence="2">Cell inner membrane</location>
        <topology evidence="2">Multi-pass membrane protein</topology>
    </subcellularLocation>
</comment>
<keyword evidence="5" id="KW-0997">Cell inner membrane</keyword>
<name>A0ABU4RNI3_9HYPH</name>
<keyword evidence="10" id="KW-0418">Kinase</keyword>
<dbReference type="SMART" id="SM00304">
    <property type="entry name" value="HAMP"/>
    <property type="match status" value="1"/>
</dbReference>
<dbReference type="InterPro" id="IPR003661">
    <property type="entry name" value="HisK_dim/P_dom"/>
</dbReference>
<dbReference type="SMART" id="SM00388">
    <property type="entry name" value="HisKA"/>
    <property type="match status" value="1"/>
</dbReference>
<dbReference type="SUPFAM" id="SSF47384">
    <property type="entry name" value="Homodimeric domain of signal transducing histidine kinase"/>
    <property type="match status" value="1"/>
</dbReference>
<dbReference type="SMART" id="SM00387">
    <property type="entry name" value="HATPase_c"/>
    <property type="match status" value="1"/>
</dbReference>
<evidence type="ECO:0000256" key="11">
    <source>
        <dbReference type="ARBA" id="ARBA00022840"/>
    </source>
</evidence>
<dbReference type="InterPro" id="IPR004358">
    <property type="entry name" value="Sig_transdc_His_kin-like_C"/>
</dbReference>
<evidence type="ECO:0000256" key="1">
    <source>
        <dbReference type="ARBA" id="ARBA00000085"/>
    </source>
</evidence>
<dbReference type="EC" id="2.7.13.3" evidence="3"/>
<feature type="domain" description="Histidine kinase" evidence="16">
    <location>
        <begin position="258"/>
        <end position="454"/>
    </location>
</feature>
<evidence type="ECO:0000256" key="8">
    <source>
        <dbReference type="ARBA" id="ARBA00022692"/>
    </source>
</evidence>
<evidence type="ECO:0000256" key="13">
    <source>
        <dbReference type="ARBA" id="ARBA00023012"/>
    </source>
</evidence>
<dbReference type="PRINTS" id="PR00344">
    <property type="entry name" value="BCTRLSENSOR"/>
</dbReference>
<keyword evidence="14 15" id="KW-0472">Membrane</keyword>
<evidence type="ECO:0000256" key="15">
    <source>
        <dbReference type="SAM" id="Phobius"/>
    </source>
</evidence>
<proteinExistence type="predicted"/>
<dbReference type="InterPro" id="IPR036097">
    <property type="entry name" value="HisK_dim/P_sf"/>
</dbReference>
<evidence type="ECO:0000256" key="7">
    <source>
        <dbReference type="ARBA" id="ARBA00022679"/>
    </source>
</evidence>
<dbReference type="PANTHER" id="PTHR44936:SF5">
    <property type="entry name" value="SENSOR HISTIDINE KINASE ENVZ"/>
    <property type="match status" value="1"/>
</dbReference>
<feature type="transmembrane region" description="Helical" evidence="15">
    <location>
        <begin position="29"/>
        <end position="53"/>
    </location>
</feature>
<protein>
    <recommendedName>
        <fullName evidence="3">histidine kinase</fullName>
        <ecNumber evidence="3">2.7.13.3</ecNumber>
    </recommendedName>
</protein>
<keyword evidence="11 18" id="KW-0067">ATP-binding</keyword>
<evidence type="ECO:0000256" key="9">
    <source>
        <dbReference type="ARBA" id="ARBA00022741"/>
    </source>
</evidence>
<comment type="catalytic activity">
    <reaction evidence="1">
        <text>ATP + protein L-histidine = ADP + protein N-phospho-L-histidine.</text>
        <dbReference type="EC" id="2.7.13.3"/>
    </reaction>
</comment>
<keyword evidence="9" id="KW-0547">Nucleotide-binding</keyword>
<feature type="domain" description="HAMP" evidence="17">
    <location>
        <begin position="198"/>
        <end position="250"/>
    </location>
</feature>
<evidence type="ECO:0000256" key="12">
    <source>
        <dbReference type="ARBA" id="ARBA00022989"/>
    </source>
</evidence>
<dbReference type="Gene3D" id="3.30.565.10">
    <property type="entry name" value="Histidine kinase-like ATPase, C-terminal domain"/>
    <property type="match status" value="1"/>
</dbReference>
<dbReference type="Pfam" id="PF02518">
    <property type="entry name" value="HATPase_c"/>
    <property type="match status" value="1"/>
</dbReference>
<dbReference type="SUPFAM" id="SSF55874">
    <property type="entry name" value="ATPase domain of HSP90 chaperone/DNA topoisomerase II/histidine kinase"/>
    <property type="match status" value="1"/>
</dbReference>
<evidence type="ECO:0000256" key="2">
    <source>
        <dbReference type="ARBA" id="ARBA00004429"/>
    </source>
</evidence>
<evidence type="ECO:0000256" key="6">
    <source>
        <dbReference type="ARBA" id="ARBA00022553"/>
    </source>
</evidence>
<keyword evidence="6" id="KW-0597">Phosphoprotein</keyword>
<evidence type="ECO:0000256" key="14">
    <source>
        <dbReference type="ARBA" id="ARBA00023136"/>
    </source>
</evidence>
<dbReference type="Proteomes" id="UP001274321">
    <property type="component" value="Unassembled WGS sequence"/>
</dbReference>
<evidence type="ECO:0000259" key="17">
    <source>
        <dbReference type="PROSITE" id="PS50885"/>
    </source>
</evidence>
<sequence>MERETAIVAAEKAGNGGRFGLSNLLPKGLYTRSLLIIIVPMLLLQSVVALVFMERHWELVTRRLSAAVAQDIAALIDLTRNTELGSDREVLQRVASEDLKLQLDFLPDGNLPAQLPKPLFSILDRVLSQELARRMEEPFWIDTTTDLRNVEIRIKLPGELLSIGVPRNSAYASNSHIFLLWMAGTAIILITISVLFLRNQIRPILQLANAAENLGKGRETPTFRLRGAREVRRAASAFFSMRDRIERQIEQRTTMLAGVSHDLRTVLTRLRLQIALLPPNAGIADLEDDIAEMDRMLEGYMAFARGDAGEAPRRINAAALMREIEADLHPAGQQIHFSYRGGESVIARPDALKRAIGNLVSNSLGFGKRVEVTAECGDGYFVVLVDDDGPGIPEDKREDVFRPFLRLDDSRNLNRPGSGLGLSIARDVARGHGGDVSLSTSKLGGLRARLHIPL</sequence>
<dbReference type="CDD" id="cd00082">
    <property type="entry name" value="HisKA"/>
    <property type="match status" value="1"/>
</dbReference>
<dbReference type="CDD" id="cd06225">
    <property type="entry name" value="HAMP"/>
    <property type="match status" value="1"/>
</dbReference>
<organism evidence="18 19">
    <name type="scientific">Terrihabitans rhizophilus</name>
    <dbReference type="NCBI Taxonomy" id="3092662"/>
    <lineage>
        <taxon>Bacteria</taxon>
        <taxon>Pseudomonadati</taxon>
        <taxon>Pseudomonadota</taxon>
        <taxon>Alphaproteobacteria</taxon>
        <taxon>Hyphomicrobiales</taxon>
        <taxon>Terrihabitans</taxon>
    </lineage>
</organism>